<organism evidence="2 3">
    <name type="scientific">Antrodiella citrinella</name>
    <dbReference type="NCBI Taxonomy" id="2447956"/>
    <lineage>
        <taxon>Eukaryota</taxon>
        <taxon>Fungi</taxon>
        <taxon>Dikarya</taxon>
        <taxon>Basidiomycota</taxon>
        <taxon>Agaricomycotina</taxon>
        <taxon>Agaricomycetes</taxon>
        <taxon>Polyporales</taxon>
        <taxon>Steccherinaceae</taxon>
        <taxon>Antrodiella</taxon>
    </lineage>
</organism>
<dbReference type="AlphaFoldDB" id="A0A4S4MZK0"/>
<evidence type="ECO:0000313" key="2">
    <source>
        <dbReference type="EMBL" id="THH31972.1"/>
    </source>
</evidence>
<feature type="region of interest" description="Disordered" evidence="1">
    <location>
        <begin position="227"/>
        <end position="393"/>
    </location>
</feature>
<evidence type="ECO:0000313" key="3">
    <source>
        <dbReference type="Proteomes" id="UP000308730"/>
    </source>
</evidence>
<feature type="compositionally biased region" description="Polar residues" evidence="1">
    <location>
        <begin position="241"/>
        <end position="268"/>
    </location>
</feature>
<feature type="compositionally biased region" description="Basic and acidic residues" evidence="1">
    <location>
        <begin position="328"/>
        <end position="341"/>
    </location>
</feature>
<comment type="caution">
    <text evidence="2">The sequence shown here is derived from an EMBL/GenBank/DDBJ whole genome shotgun (WGS) entry which is preliminary data.</text>
</comment>
<keyword evidence="3" id="KW-1185">Reference proteome</keyword>
<feature type="region of interest" description="Disordered" evidence="1">
    <location>
        <begin position="1"/>
        <end position="22"/>
    </location>
</feature>
<sequence length="393" mass="41880">MSLEAPSPAVMSPDKSEEVATTEVPVPSLFLAIKRQQIDKTGPLASLLQEPYSSPGQVSRSRKAGLRFSPKSRTRPASAPTVNARSRLNTQTLGRRVALAHLPNYGYPILNQNGFPAGPITQSPQQGSSSSSPPRVCGKSLPPRLQNLAAASGNFGSDPRMKAFSYPFVPPGLSLPPGMSSTRSFSQAAQSVNLFKQGSLSNQQYHTVAIPLDVFTQQIAQRVPGSISFPPVRPVAKEARTPQSPQTPTPFKTKASEGSSPIRKQSNAPKPFDTAGTSTRPPLASVSSNVPGSSRTRQPAASNRIKDGQAWSVALRGKPKVKPGQATKVHDQRRPDARRQMAQDPSRPASKASEDKPKKTNANGASRRIRGKRGKENRDPAAQAKVTVVASAA</sequence>
<feature type="compositionally biased region" description="Low complexity" evidence="1">
    <location>
        <begin position="122"/>
        <end position="134"/>
    </location>
</feature>
<feature type="region of interest" description="Disordered" evidence="1">
    <location>
        <begin position="46"/>
        <end position="83"/>
    </location>
</feature>
<feature type="compositionally biased region" description="Polar residues" evidence="1">
    <location>
        <begin position="275"/>
        <end position="301"/>
    </location>
</feature>
<proteinExistence type="predicted"/>
<accession>A0A4S4MZK0</accession>
<dbReference type="EMBL" id="SGPM01000033">
    <property type="protein sequence ID" value="THH31972.1"/>
    <property type="molecule type" value="Genomic_DNA"/>
</dbReference>
<evidence type="ECO:0000256" key="1">
    <source>
        <dbReference type="SAM" id="MobiDB-lite"/>
    </source>
</evidence>
<dbReference type="Proteomes" id="UP000308730">
    <property type="component" value="Unassembled WGS sequence"/>
</dbReference>
<feature type="compositionally biased region" description="Basic residues" evidence="1">
    <location>
        <begin position="60"/>
        <end position="74"/>
    </location>
</feature>
<name>A0A4S4MZK0_9APHY</name>
<gene>
    <name evidence="2" type="ORF">EUX98_g2238</name>
</gene>
<feature type="region of interest" description="Disordered" evidence="1">
    <location>
        <begin position="116"/>
        <end position="141"/>
    </location>
</feature>
<reference evidence="2 3" key="1">
    <citation type="submission" date="2019-02" db="EMBL/GenBank/DDBJ databases">
        <title>Genome sequencing of the rare red list fungi Antrodiella citrinella (Flaviporus citrinellus).</title>
        <authorList>
            <person name="Buettner E."/>
            <person name="Kellner H."/>
        </authorList>
    </citation>
    <scope>NUCLEOTIDE SEQUENCE [LARGE SCALE GENOMIC DNA]</scope>
    <source>
        <strain evidence="2 3">DSM 108506</strain>
    </source>
</reference>
<dbReference type="OrthoDB" id="10618000at2759"/>
<protein>
    <submittedName>
        <fullName evidence="2">Uncharacterized protein</fullName>
    </submittedName>
</protein>